<organism evidence="2 3">
    <name type="scientific">Luteolibacter luteus</name>
    <dbReference type="NCBI Taxonomy" id="2728835"/>
    <lineage>
        <taxon>Bacteria</taxon>
        <taxon>Pseudomonadati</taxon>
        <taxon>Verrucomicrobiota</taxon>
        <taxon>Verrucomicrobiia</taxon>
        <taxon>Verrucomicrobiales</taxon>
        <taxon>Verrucomicrobiaceae</taxon>
        <taxon>Luteolibacter</taxon>
    </lineage>
</organism>
<name>A0A858RN27_9BACT</name>
<dbReference type="KEGG" id="luo:HHL09_20095"/>
<evidence type="ECO:0000256" key="1">
    <source>
        <dbReference type="SAM" id="MobiDB-lite"/>
    </source>
</evidence>
<reference evidence="2 3" key="1">
    <citation type="submission" date="2020-04" db="EMBL/GenBank/DDBJ databases">
        <title>Luteolibacter sp. G-1-1-1 isolated from soil.</title>
        <authorList>
            <person name="Dahal R.H."/>
        </authorList>
    </citation>
    <scope>NUCLEOTIDE SEQUENCE [LARGE SCALE GENOMIC DNA]</scope>
    <source>
        <strain evidence="2 3">G-1-1-1</strain>
    </source>
</reference>
<feature type="region of interest" description="Disordered" evidence="1">
    <location>
        <begin position="27"/>
        <end position="67"/>
    </location>
</feature>
<keyword evidence="3" id="KW-1185">Reference proteome</keyword>
<protein>
    <submittedName>
        <fullName evidence="2">Uncharacterized protein</fullName>
    </submittedName>
</protein>
<proteinExistence type="predicted"/>
<dbReference type="EMBL" id="CP051774">
    <property type="protein sequence ID" value="QJE97991.1"/>
    <property type="molecule type" value="Genomic_DNA"/>
</dbReference>
<evidence type="ECO:0000313" key="3">
    <source>
        <dbReference type="Proteomes" id="UP000501812"/>
    </source>
</evidence>
<accession>A0A858RN27</accession>
<dbReference type="RefSeq" id="WP_169456417.1">
    <property type="nucleotide sequence ID" value="NZ_CP051774.1"/>
</dbReference>
<dbReference type="Proteomes" id="UP000501812">
    <property type="component" value="Chromosome"/>
</dbReference>
<sequence>MKAISAFAAFERGLRVDHEEEQARQMETLGIELDKPRPMGRPIGSTKRRHEERAEQAERKARRKPKLPTATMNVAGELAVQLDSVGQALGIRRKQLAQIILAAGLEALLAECEENRGRVVFPFCLTVHKNPPKGFYHLRARVIPSEMMEELRMPGSAKSRWSRTEWEKAVLPTE</sequence>
<dbReference type="AlphaFoldDB" id="A0A858RN27"/>
<gene>
    <name evidence="2" type="ORF">HHL09_20095</name>
</gene>
<feature type="compositionally biased region" description="Basic and acidic residues" evidence="1">
    <location>
        <begin position="49"/>
        <end position="59"/>
    </location>
</feature>
<evidence type="ECO:0000313" key="2">
    <source>
        <dbReference type="EMBL" id="QJE97991.1"/>
    </source>
</evidence>